<evidence type="ECO:0008006" key="2">
    <source>
        <dbReference type="Google" id="ProtNLM"/>
    </source>
</evidence>
<dbReference type="EMBL" id="LR796175">
    <property type="protein sequence ID" value="CAB4124068.1"/>
    <property type="molecule type" value="Genomic_DNA"/>
</dbReference>
<accession>A0A6J5KP51</accession>
<protein>
    <recommendedName>
        <fullName evidence="2">HNHc domain containing protein</fullName>
    </recommendedName>
</protein>
<evidence type="ECO:0000313" key="1">
    <source>
        <dbReference type="EMBL" id="CAB4124068.1"/>
    </source>
</evidence>
<name>A0A6J5KP51_9CAUD</name>
<sequence length="146" mass="17208">MTDKSDMIIKLRLEGKTYIEIQELTGASKGTISHHVGKGQKDKTRERRIRYRKDIKEHIRDVKECNPCVDCGKFFNYYVMQFDHLPQFEKKFNLARFHSHTLDLDIVNEEISKCDLVCANCHAERTHIRRIELEGNSDEIPDDELK</sequence>
<reference evidence="1" key="1">
    <citation type="submission" date="2020-04" db="EMBL/GenBank/DDBJ databases">
        <authorList>
            <person name="Chiriac C."/>
            <person name="Salcher M."/>
            <person name="Ghai R."/>
            <person name="Kavagutti S V."/>
        </authorList>
    </citation>
    <scope>NUCLEOTIDE SEQUENCE</scope>
</reference>
<organism evidence="1">
    <name type="scientific">uncultured Caudovirales phage</name>
    <dbReference type="NCBI Taxonomy" id="2100421"/>
    <lineage>
        <taxon>Viruses</taxon>
        <taxon>Duplodnaviria</taxon>
        <taxon>Heunggongvirae</taxon>
        <taxon>Uroviricota</taxon>
        <taxon>Caudoviricetes</taxon>
        <taxon>Peduoviridae</taxon>
        <taxon>Maltschvirus</taxon>
        <taxon>Maltschvirus maltsch</taxon>
    </lineage>
</organism>
<proteinExistence type="predicted"/>
<gene>
    <name evidence="1" type="ORF">UFOVP45_139</name>
</gene>